<feature type="compositionally biased region" description="Low complexity" evidence="1">
    <location>
        <begin position="51"/>
        <end position="70"/>
    </location>
</feature>
<protein>
    <submittedName>
        <fullName evidence="2">Uncharacterized protein</fullName>
    </submittedName>
</protein>
<comment type="caution">
    <text evidence="2">The sequence shown here is derived from an EMBL/GenBank/DDBJ whole genome shotgun (WGS) entry which is preliminary data.</text>
</comment>
<sequence>MDSLCNGHQVQVKDLKPLKFSAGPGDANKRRQWTGTWSRIDSRATLWEQYQQNQQQNAANPQRAGAPQNPDWLNHVDSTTSRAQHAEWGSWLDNQRVVIFDPTSTPPTDGTLEESRLSIVASSLVKLTGYNNRLEHGPTALRYVSIEQDLLLSIAQTLHIHRRYFKLIEEGSPCMIKINSSVQGRPCEVYLLRTSNAVTHQTALAITHFPPFQLVNTSIVLGARTNALISGISTDDLTKFKAMLHAPPTFPPPAHLITAFLELEKTRRFTEVRIHVRDMQTLIHGLGSEPIGSDPSARRKLNNTVDLYFVVQHLRTDGLIAWREQLRAFGARAFPPTATGGGSDDVVVMMGEYLEQLGARYDHRISRCDTVLQGTSLAYQMETTQLSRKDTEIAIGDGKTMKAIAVLTMVFLPGTFIAVRNPLPHSLWAPWGRCADGGELTLVLLDDACCPAD</sequence>
<proteinExistence type="predicted"/>
<evidence type="ECO:0000313" key="3">
    <source>
        <dbReference type="Proteomes" id="UP001172102"/>
    </source>
</evidence>
<evidence type="ECO:0000256" key="1">
    <source>
        <dbReference type="SAM" id="MobiDB-lite"/>
    </source>
</evidence>
<dbReference type="EMBL" id="JAUKUA010000002">
    <property type="protein sequence ID" value="KAK0725057.1"/>
    <property type="molecule type" value="Genomic_DNA"/>
</dbReference>
<accession>A0AA40B001</accession>
<reference evidence="2" key="1">
    <citation type="submission" date="2023-06" db="EMBL/GenBank/DDBJ databases">
        <title>Genome-scale phylogeny and comparative genomics of the fungal order Sordariales.</title>
        <authorList>
            <consortium name="Lawrence Berkeley National Laboratory"/>
            <person name="Hensen N."/>
            <person name="Bonometti L."/>
            <person name="Westerberg I."/>
            <person name="Brannstrom I.O."/>
            <person name="Guillou S."/>
            <person name="Cros-Aarteil S."/>
            <person name="Calhoun S."/>
            <person name="Haridas S."/>
            <person name="Kuo A."/>
            <person name="Mondo S."/>
            <person name="Pangilinan J."/>
            <person name="Riley R."/>
            <person name="Labutti K."/>
            <person name="Andreopoulos B."/>
            <person name="Lipzen A."/>
            <person name="Chen C."/>
            <person name="Yanf M."/>
            <person name="Daum C."/>
            <person name="Ng V."/>
            <person name="Clum A."/>
            <person name="Steindorff A."/>
            <person name="Ohm R."/>
            <person name="Martin F."/>
            <person name="Silar P."/>
            <person name="Natvig D."/>
            <person name="Lalanne C."/>
            <person name="Gautier V."/>
            <person name="Ament-Velasquez S.L."/>
            <person name="Kruys A."/>
            <person name="Hutchinson M.I."/>
            <person name="Powell A.J."/>
            <person name="Barry K."/>
            <person name="Miller A.N."/>
            <person name="Grigoriev I.V."/>
            <person name="Debuchy R."/>
            <person name="Gladieux P."/>
            <person name="Thoren M.H."/>
            <person name="Johannesson H."/>
        </authorList>
    </citation>
    <scope>NUCLEOTIDE SEQUENCE</scope>
    <source>
        <strain evidence="2">SMH4607-1</strain>
    </source>
</reference>
<dbReference type="Proteomes" id="UP001172102">
    <property type="component" value="Unassembled WGS sequence"/>
</dbReference>
<name>A0AA40B001_9PEZI</name>
<keyword evidence="3" id="KW-1185">Reference proteome</keyword>
<organism evidence="2 3">
    <name type="scientific">Lasiosphaeris hirsuta</name>
    <dbReference type="NCBI Taxonomy" id="260670"/>
    <lineage>
        <taxon>Eukaryota</taxon>
        <taxon>Fungi</taxon>
        <taxon>Dikarya</taxon>
        <taxon>Ascomycota</taxon>
        <taxon>Pezizomycotina</taxon>
        <taxon>Sordariomycetes</taxon>
        <taxon>Sordariomycetidae</taxon>
        <taxon>Sordariales</taxon>
        <taxon>Lasiosphaeriaceae</taxon>
        <taxon>Lasiosphaeris</taxon>
    </lineage>
</organism>
<feature type="region of interest" description="Disordered" evidence="1">
    <location>
        <begin position="51"/>
        <end position="79"/>
    </location>
</feature>
<dbReference type="AlphaFoldDB" id="A0AA40B001"/>
<feature type="region of interest" description="Disordered" evidence="1">
    <location>
        <begin position="16"/>
        <end position="35"/>
    </location>
</feature>
<gene>
    <name evidence="2" type="ORF">B0H67DRAFT_120625</name>
</gene>
<evidence type="ECO:0000313" key="2">
    <source>
        <dbReference type="EMBL" id="KAK0725057.1"/>
    </source>
</evidence>